<dbReference type="PROSITE" id="PS01319">
    <property type="entry name" value="RBFA"/>
    <property type="match status" value="1"/>
</dbReference>
<dbReference type="RefSeq" id="WP_009139234.1">
    <property type="nucleotide sequence ID" value="NZ_JH815198.1"/>
</dbReference>
<proteinExistence type="inferred from homology"/>
<comment type="function">
    <text evidence="2">One of several proteins that assist in the late maturation steps of the functional core of the 30S ribosomal subunit. Associates with free 30S ribosomal subunits (but not with 30S subunits that are part of 70S ribosomes or polysomes). Required for efficient processing of 16S rRNA. May interact with the 5'-terminal helix region of 16S rRNA.</text>
</comment>
<dbReference type="NCBIfam" id="TIGR00082">
    <property type="entry name" value="rbfA"/>
    <property type="match status" value="1"/>
</dbReference>
<reference evidence="4 5" key="1">
    <citation type="submission" date="2012-08" db="EMBL/GenBank/DDBJ databases">
        <title>The Genome Sequence of Slackia piriformis YIT 12062.</title>
        <authorList>
            <consortium name="The Broad Institute Genome Sequencing Platform"/>
            <person name="Earl A."/>
            <person name="Ward D."/>
            <person name="Feldgarden M."/>
            <person name="Gevers D."/>
            <person name="Morotomi M."/>
            <person name="Walker B."/>
            <person name="Young S.K."/>
            <person name="Zeng Q."/>
            <person name="Gargeya S."/>
            <person name="Fitzgerald M."/>
            <person name="Haas B."/>
            <person name="Abouelleil A."/>
            <person name="Alvarado L."/>
            <person name="Arachchi H.M."/>
            <person name="Berlin A.M."/>
            <person name="Chapman S.B."/>
            <person name="Goldberg J."/>
            <person name="Griggs A."/>
            <person name="Gujja S."/>
            <person name="Hansen M."/>
            <person name="Howarth C."/>
            <person name="Imamovic A."/>
            <person name="Larimer J."/>
            <person name="McCowen C."/>
            <person name="Montmayeur A."/>
            <person name="Murphy C."/>
            <person name="Neiman D."/>
            <person name="Pearson M."/>
            <person name="Priest M."/>
            <person name="Roberts A."/>
            <person name="Saif S."/>
            <person name="Shea T."/>
            <person name="Sisk P."/>
            <person name="Sykes S."/>
            <person name="Wortman J."/>
            <person name="Nusbaum C."/>
            <person name="Birren B."/>
        </authorList>
    </citation>
    <scope>NUCLEOTIDE SEQUENCE [LARGE SCALE GENOMIC DNA]</scope>
    <source>
        <strain evidence="4 5">YIT 12062</strain>
    </source>
</reference>
<dbReference type="InterPro" id="IPR020053">
    <property type="entry name" value="Ribosome-bd_factorA_CS"/>
</dbReference>
<dbReference type="Pfam" id="PF02033">
    <property type="entry name" value="RBFA"/>
    <property type="match status" value="1"/>
</dbReference>
<feature type="region of interest" description="Disordered" evidence="3">
    <location>
        <begin position="110"/>
        <end position="131"/>
    </location>
</feature>
<accession>K0Z803</accession>
<dbReference type="Gene3D" id="3.30.300.20">
    <property type="match status" value="1"/>
</dbReference>
<gene>
    <name evidence="2" type="primary">rbfA</name>
    <name evidence="4" type="ORF">HMPREF9451_01026</name>
</gene>
<dbReference type="GO" id="GO:0043024">
    <property type="term" value="F:ribosomal small subunit binding"/>
    <property type="evidence" value="ECO:0007669"/>
    <property type="project" value="TreeGrafter"/>
</dbReference>
<evidence type="ECO:0000256" key="2">
    <source>
        <dbReference type="HAMAP-Rule" id="MF_00003"/>
    </source>
</evidence>
<name>K0Z803_9ACTN</name>
<dbReference type="FunCoup" id="K0Z803">
    <property type="interactions" value="11"/>
</dbReference>
<organism evidence="4 5">
    <name type="scientific">Slackia piriformis YIT 12062</name>
    <dbReference type="NCBI Taxonomy" id="742818"/>
    <lineage>
        <taxon>Bacteria</taxon>
        <taxon>Bacillati</taxon>
        <taxon>Actinomycetota</taxon>
        <taxon>Coriobacteriia</taxon>
        <taxon>Eggerthellales</taxon>
        <taxon>Eggerthellaceae</taxon>
        <taxon>Slackia</taxon>
    </lineage>
</organism>
<evidence type="ECO:0000256" key="3">
    <source>
        <dbReference type="SAM" id="MobiDB-lite"/>
    </source>
</evidence>
<keyword evidence="2" id="KW-0963">Cytoplasm</keyword>
<evidence type="ECO:0000313" key="5">
    <source>
        <dbReference type="Proteomes" id="UP000006069"/>
    </source>
</evidence>
<evidence type="ECO:0000313" key="4">
    <source>
        <dbReference type="EMBL" id="EJZ83515.1"/>
    </source>
</evidence>
<dbReference type="OrthoDB" id="307788at2"/>
<dbReference type="eggNOG" id="COG0858">
    <property type="taxonomic scope" value="Bacteria"/>
</dbReference>
<comment type="similarity">
    <text evidence="2">Belongs to the RbfA family.</text>
</comment>
<sequence length="131" mass="14630">MKQSNANRKVNEQAREILASILLFEVSDPRLRLVTITGCEVSFDRSVCNVFYTTEPERYEDAAAGFAAAGGRIRSLMGKGLSWRVTPELRFHLDPSVDEAEKITDALARDAARNAESAEMRASDESFEEEE</sequence>
<dbReference type="PATRIC" id="fig|742818.3.peg.1084"/>
<dbReference type="GO" id="GO:0005829">
    <property type="term" value="C:cytosol"/>
    <property type="evidence" value="ECO:0007669"/>
    <property type="project" value="TreeGrafter"/>
</dbReference>
<dbReference type="HAMAP" id="MF_00003">
    <property type="entry name" value="RbfA"/>
    <property type="match status" value="1"/>
</dbReference>
<comment type="subcellular location">
    <subcellularLocation>
        <location evidence="2">Cytoplasm</location>
    </subcellularLocation>
</comment>
<dbReference type="AlphaFoldDB" id="K0Z803"/>
<dbReference type="InterPro" id="IPR000238">
    <property type="entry name" value="RbfA"/>
</dbReference>
<dbReference type="InterPro" id="IPR015946">
    <property type="entry name" value="KH_dom-like_a/b"/>
</dbReference>
<comment type="caution">
    <text evidence="4">The sequence shown here is derived from an EMBL/GenBank/DDBJ whole genome shotgun (WGS) entry which is preliminary data.</text>
</comment>
<keyword evidence="1 2" id="KW-0690">Ribosome biogenesis</keyword>
<evidence type="ECO:0000256" key="1">
    <source>
        <dbReference type="ARBA" id="ARBA00022517"/>
    </source>
</evidence>
<dbReference type="Proteomes" id="UP000006069">
    <property type="component" value="Unassembled WGS sequence"/>
</dbReference>
<protein>
    <recommendedName>
        <fullName evidence="2">Ribosome-binding factor A</fullName>
    </recommendedName>
</protein>
<dbReference type="GO" id="GO:0030490">
    <property type="term" value="P:maturation of SSU-rRNA"/>
    <property type="evidence" value="ECO:0007669"/>
    <property type="project" value="UniProtKB-UniRule"/>
</dbReference>
<dbReference type="InParanoid" id="K0Z803"/>
<dbReference type="PANTHER" id="PTHR33515">
    <property type="entry name" value="RIBOSOME-BINDING FACTOR A, CHLOROPLASTIC-RELATED"/>
    <property type="match status" value="1"/>
</dbReference>
<comment type="subunit">
    <text evidence="2">Monomer. Binds 30S ribosomal subunits, but not 50S ribosomal subunits or 70S ribosomes.</text>
</comment>
<keyword evidence="5" id="KW-1185">Reference proteome</keyword>
<dbReference type="EMBL" id="ADMD01000007">
    <property type="protein sequence ID" value="EJZ83515.1"/>
    <property type="molecule type" value="Genomic_DNA"/>
</dbReference>
<feature type="compositionally biased region" description="Basic and acidic residues" evidence="3">
    <location>
        <begin position="110"/>
        <end position="124"/>
    </location>
</feature>
<dbReference type="SUPFAM" id="SSF89919">
    <property type="entry name" value="Ribosome-binding factor A, RbfA"/>
    <property type="match status" value="1"/>
</dbReference>
<dbReference type="InterPro" id="IPR023799">
    <property type="entry name" value="RbfA_dom_sf"/>
</dbReference>
<dbReference type="HOGENOM" id="CLU_089475_0_2_11"/>
<dbReference type="PANTHER" id="PTHR33515:SF1">
    <property type="entry name" value="RIBOSOME-BINDING FACTOR A, CHLOROPLASTIC-RELATED"/>
    <property type="match status" value="1"/>
</dbReference>